<dbReference type="AlphaFoldDB" id="A0A1X2H036"/>
<accession>A0A1X2H036</accession>
<evidence type="ECO:0000313" key="2">
    <source>
        <dbReference type="Proteomes" id="UP000242180"/>
    </source>
</evidence>
<keyword evidence="2" id="KW-1185">Reference proteome</keyword>
<comment type="caution">
    <text evidence="1">The sequence shown here is derived from an EMBL/GenBank/DDBJ whole genome shotgun (WGS) entry which is preliminary data.</text>
</comment>
<reference evidence="1 2" key="1">
    <citation type="submission" date="2016-07" db="EMBL/GenBank/DDBJ databases">
        <title>Pervasive Adenine N6-methylation of Active Genes in Fungi.</title>
        <authorList>
            <consortium name="DOE Joint Genome Institute"/>
            <person name="Mondo S.J."/>
            <person name="Dannebaum R.O."/>
            <person name="Kuo R.C."/>
            <person name="Labutti K."/>
            <person name="Haridas S."/>
            <person name="Kuo A."/>
            <person name="Salamov A."/>
            <person name="Ahrendt S.R."/>
            <person name="Lipzen A."/>
            <person name="Sullivan W."/>
            <person name="Andreopoulos W.B."/>
            <person name="Clum A."/>
            <person name="Lindquist E."/>
            <person name="Daum C."/>
            <person name="Ramamoorthy G.K."/>
            <person name="Gryganskyi A."/>
            <person name="Culley D."/>
            <person name="Magnuson J.K."/>
            <person name="James T.Y."/>
            <person name="O'Malley M.A."/>
            <person name="Stajich J.E."/>
            <person name="Spatafora J.W."/>
            <person name="Visel A."/>
            <person name="Grigoriev I.V."/>
        </authorList>
    </citation>
    <scope>NUCLEOTIDE SEQUENCE [LARGE SCALE GENOMIC DNA]</scope>
    <source>
        <strain evidence="1 2">NRRL 2496</strain>
    </source>
</reference>
<dbReference type="EMBL" id="MCGN01000012">
    <property type="protein sequence ID" value="ORY90429.1"/>
    <property type="molecule type" value="Genomic_DNA"/>
</dbReference>
<evidence type="ECO:0000313" key="1">
    <source>
        <dbReference type="EMBL" id="ORY90429.1"/>
    </source>
</evidence>
<organism evidence="1 2">
    <name type="scientific">Syncephalastrum racemosum</name>
    <name type="common">Filamentous fungus</name>
    <dbReference type="NCBI Taxonomy" id="13706"/>
    <lineage>
        <taxon>Eukaryota</taxon>
        <taxon>Fungi</taxon>
        <taxon>Fungi incertae sedis</taxon>
        <taxon>Mucoromycota</taxon>
        <taxon>Mucoromycotina</taxon>
        <taxon>Mucoromycetes</taxon>
        <taxon>Mucorales</taxon>
        <taxon>Syncephalastraceae</taxon>
        <taxon>Syncephalastrum</taxon>
    </lineage>
</organism>
<dbReference type="InParanoid" id="A0A1X2H036"/>
<sequence>MAWGTRHDFFFLCRSGRSIRGCRLRKFGRRKTNEILSEVKDIDKVAKEHVAENEVICRDEEKRALLDFLDAWLNLCCCSCCKSRWPDQSLWRVICRAFLALSINKAAWWSVWRLGDTKIRKERKRDKEREERTRYARRESSLCRDMWRRLNSLSNALNGRKAPP</sequence>
<proteinExistence type="predicted"/>
<name>A0A1X2H036_SYNRA</name>
<dbReference type="Proteomes" id="UP000242180">
    <property type="component" value="Unassembled WGS sequence"/>
</dbReference>
<gene>
    <name evidence="1" type="ORF">BCR43DRAFT_112143</name>
</gene>
<protein>
    <submittedName>
        <fullName evidence="1">Uncharacterized protein</fullName>
    </submittedName>
</protein>